<dbReference type="EMBL" id="CASHTH010002320">
    <property type="protein sequence ID" value="CAI8028250.1"/>
    <property type="molecule type" value="Genomic_DNA"/>
</dbReference>
<gene>
    <name evidence="1" type="ORF">GBAR_LOCUS16124</name>
</gene>
<evidence type="ECO:0000313" key="1">
    <source>
        <dbReference type="EMBL" id="CAI8028250.1"/>
    </source>
</evidence>
<dbReference type="Proteomes" id="UP001174909">
    <property type="component" value="Unassembled WGS sequence"/>
</dbReference>
<reference evidence="1" key="1">
    <citation type="submission" date="2023-03" db="EMBL/GenBank/DDBJ databases">
        <authorList>
            <person name="Steffen K."/>
            <person name="Cardenas P."/>
        </authorList>
    </citation>
    <scope>NUCLEOTIDE SEQUENCE</scope>
</reference>
<keyword evidence="2" id="KW-1185">Reference proteome</keyword>
<organism evidence="1 2">
    <name type="scientific">Geodia barretti</name>
    <name type="common">Barrett's horny sponge</name>
    <dbReference type="NCBI Taxonomy" id="519541"/>
    <lineage>
        <taxon>Eukaryota</taxon>
        <taxon>Metazoa</taxon>
        <taxon>Porifera</taxon>
        <taxon>Demospongiae</taxon>
        <taxon>Heteroscleromorpha</taxon>
        <taxon>Tetractinellida</taxon>
        <taxon>Astrophorina</taxon>
        <taxon>Geodiidae</taxon>
        <taxon>Geodia</taxon>
    </lineage>
</organism>
<dbReference type="AlphaFoldDB" id="A0AA35SDT7"/>
<sequence>MPGMSARAHPSRTTWGPIPWTWWNSSWRSKRNSVPPNTP</sequence>
<proteinExistence type="predicted"/>
<name>A0AA35SDT7_GEOBA</name>
<evidence type="ECO:0000313" key="2">
    <source>
        <dbReference type="Proteomes" id="UP001174909"/>
    </source>
</evidence>
<comment type="caution">
    <text evidence="1">The sequence shown here is derived from an EMBL/GenBank/DDBJ whole genome shotgun (WGS) entry which is preliminary data.</text>
</comment>
<protein>
    <submittedName>
        <fullName evidence="1">Uncharacterized protein</fullName>
    </submittedName>
</protein>
<accession>A0AA35SDT7</accession>